<dbReference type="GO" id="GO:0015074">
    <property type="term" value="P:DNA integration"/>
    <property type="evidence" value="ECO:0007669"/>
    <property type="project" value="InterPro"/>
</dbReference>
<dbReference type="InterPro" id="IPR001584">
    <property type="entry name" value="Integrase_cat-core"/>
</dbReference>
<feature type="domain" description="Integrase catalytic" evidence="2">
    <location>
        <begin position="6"/>
        <end position="81"/>
    </location>
</feature>
<feature type="compositionally biased region" description="Basic residues" evidence="1">
    <location>
        <begin position="120"/>
        <end position="129"/>
    </location>
</feature>
<evidence type="ECO:0000256" key="1">
    <source>
        <dbReference type="SAM" id="MobiDB-lite"/>
    </source>
</evidence>
<dbReference type="PANTHER" id="PTHR35004:SF6">
    <property type="entry name" value="TRANSPOSASE"/>
    <property type="match status" value="1"/>
</dbReference>
<dbReference type="Pfam" id="PF00665">
    <property type="entry name" value="rve"/>
    <property type="match status" value="1"/>
</dbReference>
<evidence type="ECO:0000313" key="3">
    <source>
        <dbReference type="EMBL" id="GFG55232.1"/>
    </source>
</evidence>
<evidence type="ECO:0000259" key="2">
    <source>
        <dbReference type="PROSITE" id="PS50994"/>
    </source>
</evidence>
<dbReference type="GO" id="GO:0003676">
    <property type="term" value="F:nucleic acid binding"/>
    <property type="evidence" value="ECO:0007669"/>
    <property type="project" value="InterPro"/>
</dbReference>
<comment type="caution">
    <text evidence="3">The sequence shown here is derived from an EMBL/GenBank/DDBJ whole genome shotgun (WGS) entry which is preliminary data.</text>
</comment>
<dbReference type="Gene3D" id="3.30.420.10">
    <property type="entry name" value="Ribonuclease H-like superfamily/Ribonuclease H"/>
    <property type="match status" value="1"/>
</dbReference>
<dbReference type="InterPro" id="IPR012337">
    <property type="entry name" value="RNaseH-like_sf"/>
</dbReference>
<dbReference type="PANTHER" id="PTHR35004">
    <property type="entry name" value="TRANSPOSASE RV3428C-RELATED"/>
    <property type="match status" value="1"/>
</dbReference>
<dbReference type="PROSITE" id="PS50994">
    <property type="entry name" value="INTEGRASE"/>
    <property type="match status" value="1"/>
</dbReference>
<dbReference type="AlphaFoldDB" id="A0A7I9WBX5"/>
<dbReference type="Proteomes" id="UP000465302">
    <property type="component" value="Unassembled WGS sequence"/>
</dbReference>
<dbReference type="InterPro" id="IPR036397">
    <property type="entry name" value="RNaseH_sf"/>
</dbReference>
<organism evidence="3 4">
    <name type="scientific">Mycolicibacterium agri</name>
    <name type="common">Mycobacterium agri</name>
    <dbReference type="NCBI Taxonomy" id="36811"/>
    <lineage>
        <taxon>Bacteria</taxon>
        <taxon>Bacillati</taxon>
        <taxon>Actinomycetota</taxon>
        <taxon>Actinomycetes</taxon>
        <taxon>Mycobacteriales</taxon>
        <taxon>Mycobacteriaceae</taxon>
        <taxon>Mycolicibacterium</taxon>
    </lineage>
</organism>
<protein>
    <recommendedName>
        <fullName evidence="2">Integrase catalytic domain-containing protein</fullName>
    </recommendedName>
</protein>
<gene>
    <name evidence="3" type="ORF">MAGR_66730</name>
</gene>
<proteinExistence type="predicted"/>
<accession>A0A7I9WBX5</accession>
<feature type="region of interest" description="Disordered" evidence="1">
    <location>
        <begin position="105"/>
        <end position="129"/>
    </location>
</feature>
<name>A0A7I9WBX5_MYCAG</name>
<reference evidence="3 4" key="1">
    <citation type="journal article" date="2019" name="Emerg. Microbes Infect.">
        <title>Comprehensive subspecies identification of 175 nontuberculous mycobacteria species based on 7547 genomic profiles.</title>
        <authorList>
            <person name="Matsumoto Y."/>
            <person name="Kinjo T."/>
            <person name="Motooka D."/>
            <person name="Nabeya D."/>
            <person name="Jung N."/>
            <person name="Uechi K."/>
            <person name="Horii T."/>
            <person name="Iida T."/>
            <person name="Fujita J."/>
            <person name="Nakamura S."/>
        </authorList>
    </citation>
    <scope>NUCLEOTIDE SEQUENCE [LARGE SCALE GENOMIC DNA]</scope>
    <source>
        <strain evidence="3 4">JCM 6377</strain>
    </source>
</reference>
<sequence>MFGRFEATEPNELWVGDALHGPRVGDRKTYLFAFLDDHSRLAVGYRFGFAEDAVRLAAALRPALASRGVPAGIYVDNGSAFCDAWLYGHARNSVCAWCIRHPADPREGQDRTVVSQRAHPVPHRGRRHH</sequence>
<dbReference type="SUPFAM" id="SSF53098">
    <property type="entry name" value="Ribonuclease H-like"/>
    <property type="match status" value="1"/>
</dbReference>
<dbReference type="EMBL" id="BLKS01000003">
    <property type="protein sequence ID" value="GFG55232.1"/>
    <property type="molecule type" value="Genomic_DNA"/>
</dbReference>
<evidence type="ECO:0000313" key="4">
    <source>
        <dbReference type="Proteomes" id="UP000465302"/>
    </source>
</evidence>